<proteinExistence type="predicted"/>
<dbReference type="Gene3D" id="3.30.530.20">
    <property type="match status" value="1"/>
</dbReference>
<evidence type="ECO:0000313" key="2">
    <source>
        <dbReference type="Proteomes" id="UP000307440"/>
    </source>
</evidence>
<organism evidence="1 2">
    <name type="scientific">Coprinopsis marcescibilis</name>
    <name type="common">Agaric fungus</name>
    <name type="synonym">Psathyrella marcescibilis</name>
    <dbReference type="NCBI Taxonomy" id="230819"/>
    <lineage>
        <taxon>Eukaryota</taxon>
        <taxon>Fungi</taxon>
        <taxon>Dikarya</taxon>
        <taxon>Basidiomycota</taxon>
        <taxon>Agaricomycotina</taxon>
        <taxon>Agaricomycetes</taxon>
        <taxon>Agaricomycetidae</taxon>
        <taxon>Agaricales</taxon>
        <taxon>Agaricineae</taxon>
        <taxon>Psathyrellaceae</taxon>
        <taxon>Coprinopsis</taxon>
    </lineage>
</organism>
<dbReference type="InterPro" id="IPR019587">
    <property type="entry name" value="Polyketide_cyclase/dehydratase"/>
</dbReference>
<accession>A0A5C3KWR0</accession>
<sequence length="178" mass="20272">MSENQSGAVFSVSASSVINAPPDHVWKILTDFKSYREWNPFVRAQNLVDSDRNPLPDDALTTGLFLNISEVHLPPTMGKPTLFQKAWAFERITEADAVNHRLAWEFWGPVPKWLLYAERWQILTAEGDGQTKYHTFEEFTGVLAHVVKLIQRKKLGKGFVAMAETLKARAEETYQRPA</sequence>
<name>A0A5C3KWR0_COPMA</name>
<protein>
    <recommendedName>
        <fullName evidence="3">Coenzyme Q-binding protein COQ10 START domain-containing protein</fullName>
    </recommendedName>
</protein>
<reference evidence="1 2" key="1">
    <citation type="journal article" date="2019" name="Nat. Ecol. Evol.">
        <title>Megaphylogeny resolves global patterns of mushroom evolution.</title>
        <authorList>
            <person name="Varga T."/>
            <person name="Krizsan K."/>
            <person name="Foldi C."/>
            <person name="Dima B."/>
            <person name="Sanchez-Garcia M."/>
            <person name="Sanchez-Ramirez S."/>
            <person name="Szollosi G.J."/>
            <person name="Szarkandi J.G."/>
            <person name="Papp V."/>
            <person name="Albert L."/>
            <person name="Andreopoulos W."/>
            <person name="Angelini C."/>
            <person name="Antonin V."/>
            <person name="Barry K.W."/>
            <person name="Bougher N.L."/>
            <person name="Buchanan P."/>
            <person name="Buyck B."/>
            <person name="Bense V."/>
            <person name="Catcheside P."/>
            <person name="Chovatia M."/>
            <person name="Cooper J."/>
            <person name="Damon W."/>
            <person name="Desjardin D."/>
            <person name="Finy P."/>
            <person name="Geml J."/>
            <person name="Haridas S."/>
            <person name="Hughes K."/>
            <person name="Justo A."/>
            <person name="Karasinski D."/>
            <person name="Kautmanova I."/>
            <person name="Kiss B."/>
            <person name="Kocsube S."/>
            <person name="Kotiranta H."/>
            <person name="LaButti K.M."/>
            <person name="Lechner B.E."/>
            <person name="Liimatainen K."/>
            <person name="Lipzen A."/>
            <person name="Lukacs Z."/>
            <person name="Mihaltcheva S."/>
            <person name="Morgado L.N."/>
            <person name="Niskanen T."/>
            <person name="Noordeloos M.E."/>
            <person name="Ohm R.A."/>
            <person name="Ortiz-Santana B."/>
            <person name="Ovrebo C."/>
            <person name="Racz N."/>
            <person name="Riley R."/>
            <person name="Savchenko A."/>
            <person name="Shiryaev A."/>
            <person name="Soop K."/>
            <person name="Spirin V."/>
            <person name="Szebenyi C."/>
            <person name="Tomsovsky M."/>
            <person name="Tulloss R.E."/>
            <person name="Uehling J."/>
            <person name="Grigoriev I.V."/>
            <person name="Vagvolgyi C."/>
            <person name="Papp T."/>
            <person name="Martin F.M."/>
            <person name="Miettinen O."/>
            <person name="Hibbett D.S."/>
            <person name="Nagy L.G."/>
        </authorList>
    </citation>
    <scope>NUCLEOTIDE SEQUENCE [LARGE SCALE GENOMIC DNA]</scope>
    <source>
        <strain evidence="1 2">CBS 121175</strain>
    </source>
</reference>
<keyword evidence="2" id="KW-1185">Reference proteome</keyword>
<dbReference type="AlphaFoldDB" id="A0A5C3KWR0"/>
<dbReference type="CDD" id="cd07822">
    <property type="entry name" value="SRPBCC_4"/>
    <property type="match status" value="1"/>
</dbReference>
<dbReference type="EMBL" id="ML210193">
    <property type="protein sequence ID" value="TFK24882.1"/>
    <property type="molecule type" value="Genomic_DNA"/>
</dbReference>
<gene>
    <name evidence="1" type="ORF">FA15DRAFT_669085</name>
</gene>
<evidence type="ECO:0000313" key="1">
    <source>
        <dbReference type="EMBL" id="TFK24882.1"/>
    </source>
</evidence>
<dbReference type="PANTHER" id="PTHR36166">
    <property type="entry name" value="CHROMOSOME 9, WHOLE GENOME SHOTGUN SEQUENCE"/>
    <property type="match status" value="1"/>
</dbReference>
<evidence type="ECO:0008006" key="3">
    <source>
        <dbReference type="Google" id="ProtNLM"/>
    </source>
</evidence>
<dbReference type="PANTHER" id="PTHR36166:SF1">
    <property type="entry name" value="SRPBCC DOMAIN-CONTAINING PROTEIN"/>
    <property type="match status" value="1"/>
</dbReference>
<dbReference type="SUPFAM" id="SSF55961">
    <property type="entry name" value="Bet v1-like"/>
    <property type="match status" value="1"/>
</dbReference>
<dbReference type="OrthoDB" id="509124at2759"/>
<dbReference type="Pfam" id="PF10604">
    <property type="entry name" value="Polyketide_cyc2"/>
    <property type="match status" value="1"/>
</dbReference>
<dbReference type="Proteomes" id="UP000307440">
    <property type="component" value="Unassembled WGS sequence"/>
</dbReference>
<dbReference type="InterPro" id="IPR023393">
    <property type="entry name" value="START-like_dom_sf"/>
</dbReference>